<feature type="chain" id="PRO_5016003003" description="Methanol dehydrogenase [cytochrome c] subunit 2" evidence="3">
    <location>
        <begin position="23"/>
        <end position="96"/>
    </location>
</feature>
<evidence type="ECO:0000313" key="4">
    <source>
        <dbReference type="EMBL" id="PZQ10731.1"/>
    </source>
</evidence>
<comment type="caution">
    <text evidence="4">The sequence shown here is derived from an EMBL/GenBank/DDBJ whole genome shotgun (WGS) entry which is preliminary data.</text>
</comment>
<proteinExistence type="inferred from homology"/>
<dbReference type="GO" id="GO:0004022">
    <property type="term" value="F:alcohol dehydrogenase (NAD+) activity"/>
    <property type="evidence" value="ECO:0007669"/>
    <property type="project" value="UniProtKB-UniRule"/>
</dbReference>
<dbReference type="InterPro" id="IPR036557">
    <property type="entry name" value="Meth_DH_bsu_sf"/>
</dbReference>
<dbReference type="SUPFAM" id="SSF48666">
    <property type="entry name" value="Methanol dehydrogenase subunit"/>
    <property type="match status" value="1"/>
</dbReference>
<dbReference type="AlphaFoldDB" id="A0A2W5K1U9"/>
<comment type="subunit">
    <text evidence="1">Heterotetramer composed of 2 alpha and 2 beta subunits.</text>
</comment>
<evidence type="ECO:0000256" key="2">
    <source>
        <dbReference type="PIRSR" id="PIRSR029163-50"/>
    </source>
</evidence>
<gene>
    <name evidence="4" type="ORF">DI564_15440</name>
</gene>
<comment type="function">
    <text evidence="1">Catalyzes the oxidation of primary alcohols including methanol.</text>
</comment>
<evidence type="ECO:0000256" key="3">
    <source>
        <dbReference type="SAM" id="SignalP"/>
    </source>
</evidence>
<dbReference type="EC" id="1.1.2.7" evidence="1"/>
<evidence type="ECO:0000256" key="1">
    <source>
        <dbReference type="PIRNR" id="PIRNR029163"/>
    </source>
</evidence>
<sequence length="96" mass="10451">MRIPLSLLAIGVAALFGGQALAYDGTKCKEAGNCWEPKPGYPEQVAGSKYDPKHNPNELNKQSVSISAMEARNAQRVANFKKTGKFEYDVAKLPKP</sequence>
<feature type="disulfide bond" evidence="2">
    <location>
        <begin position="28"/>
        <end position="34"/>
    </location>
</feature>
<keyword evidence="1" id="KW-0485">Methanol utilization</keyword>
<accession>A0A2W5K1U9</accession>
<keyword evidence="1" id="KW-0560">Oxidoreductase</keyword>
<dbReference type="GO" id="GO:0052933">
    <property type="term" value="F:alcohol dehydrogenase (cytochrome c(L)) activity"/>
    <property type="evidence" value="ECO:0007669"/>
    <property type="project" value="UniProtKB-UniRule"/>
</dbReference>
<name>A0A2W5K1U9_9GAMM</name>
<evidence type="ECO:0000313" key="5">
    <source>
        <dbReference type="Proteomes" id="UP000249046"/>
    </source>
</evidence>
<comment type="similarity">
    <text evidence="1">Belongs to the methanol dehydrogenase subunit 2 family.</text>
</comment>
<dbReference type="Pfam" id="PF02315">
    <property type="entry name" value="MDH"/>
    <property type="match status" value="1"/>
</dbReference>
<dbReference type="GO" id="GO:0015946">
    <property type="term" value="P:methanol oxidation"/>
    <property type="evidence" value="ECO:0007669"/>
    <property type="project" value="UniProtKB-UniRule"/>
</dbReference>
<keyword evidence="3" id="KW-0732">Signal</keyword>
<keyword evidence="2" id="KW-1015">Disulfide bond</keyword>
<dbReference type="Proteomes" id="UP000249046">
    <property type="component" value="Unassembled WGS sequence"/>
</dbReference>
<reference evidence="4 5" key="1">
    <citation type="submission" date="2017-08" db="EMBL/GenBank/DDBJ databases">
        <title>Infants hospitalized years apart are colonized by the same room-sourced microbial strains.</title>
        <authorList>
            <person name="Brooks B."/>
            <person name="Olm M.R."/>
            <person name="Firek B.A."/>
            <person name="Baker R."/>
            <person name="Thomas B.C."/>
            <person name="Morowitz M.J."/>
            <person name="Banfield J.F."/>
        </authorList>
    </citation>
    <scope>NUCLEOTIDE SEQUENCE [LARGE SCALE GENOMIC DNA]</scope>
    <source>
        <strain evidence="4">S2_005_003_R2_42</strain>
    </source>
</reference>
<protein>
    <recommendedName>
        <fullName evidence="1">Methanol dehydrogenase [cytochrome c] subunit 2</fullName>
        <ecNumber evidence="1">1.1.2.7</ecNumber>
    </recommendedName>
    <alternativeName>
        <fullName evidence="1">MDH small subunit beta</fullName>
    </alternativeName>
    <alternativeName>
        <fullName evidence="1">MDH-associated peptide</fullName>
    </alternativeName>
    <alternativeName>
        <fullName evidence="1">MEDH</fullName>
    </alternativeName>
</protein>
<dbReference type="Gene3D" id="4.10.160.10">
    <property type="entry name" value="Methanol dehydrogenase, beta subunit"/>
    <property type="match status" value="1"/>
</dbReference>
<dbReference type="PIRSF" id="PIRSF029163">
    <property type="entry name" value="Meth_DH_beta"/>
    <property type="match status" value="1"/>
</dbReference>
<dbReference type="EMBL" id="QFPO01000019">
    <property type="protein sequence ID" value="PZQ10731.1"/>
    <property type="molecule type" value="Genomic_DNA"/>
</dbReference>
<comment type="catalytic activity">
    <reaction evidence="1">
        <text>2 Fe(III)-[cytochrome cL] + a primary alcohol = 2 Fe(II)-[cytochrome cL] + an aldehyde + 2 H(+)</text>
        <dbReference type="Rhea" id="RHEA:51004"/>
        <dbReference type="Rhea" id="RHEA-COMP:12863"/>
        <dbReference type="Rhea" id="RHEA-COMP:12864"/>
        <dbReference type="ChEBI" id="CHEBI:15378"/>
        <dbReference type="ChEBI" id="CHEBI:15734"/>
        <dbReference type="ChEBI" id="CHEBI:17478"/>
        <dbReference type="ChEBI" id="CHEBI:29033"/>
        <dbReference type="ChEBI" id="CHEBI:29034"/>
        <dbReference type="EC" id="1.1.2.7"/>
    </reaction>
</comment>
<dbReference type="InterPro" id="IPR003420">
    <property type="entry name" value="Meth_DH_bsu"/>
</dbReference>
<organism evidence="4 5">
    <name type="scientific">Rhodanobacter denitrificans</name>
    <dbReference type="NCBI Taxonomy" id="666685"/>
    <lineage>
        <taxon>Bacteria</taxon>
        <taxon>Pseudomonadati</taxon>
        <taxon>Pseudomonadota</taxon>
        <taxon>Gammaproteobacteria</taxon>
        <taxon>Lysobacterales</taxon>
        <taxon>Rhodanobacteraceae</taxon>
        <taxon>Rhodanobacter</taxon>
    </lineage>
</organism>
<feature type="signal peptide" evidence="3">
    <location>
        <begin position="1"/>
        <end position="22"/>
    </location>
</feature>